<reference evidence="2 3" key="1">
    <citation type="journal article" date="2012" name="J. Bacteriol.">
        <title>Whole-Genome Sequences of Borrelia bissettii, Borrelia valaisiana, and Borrelia spielmanii.</title>
        <authorList>
            <person name="Schutzer S.E."/>
            <person name="Fraser-Liggett C.M."/>
            <person name="Qiu W.G."/>
            <person name="Kraiczy P."/>
            <person name="Mongodin E.F."/>
            <person name="Dunn J.J."/>
            <person name="Luft B.J."/>
            <person name="Casjens S.R."/>
        </authorList>
    </citation>
    <scope>NUCLEOTIDE SEQUENCE [LARGE SCALE GENOMIC DNA]</scope>
    <source>
        <strain evidence="2 3">A14S</strain>
        <plasmid evidence="2 3">A14S_lp28-3</plasmid>
    </source>
</reference>
<dbReference type="AlphaFoldDB" id="C0RCE3"/>
<accession>C0RCE3</accession>
<evidence type="ECO:0000313" key="3">
    <source>
        <dbReference type="Proteomes" id="UP000003481"/>
    </source>
</evidence>
<feature type="transmembrane region" description="Helical" evidence="1">
    <location>
        <begin position="12"/>
        <end position="32"/>
    </location>
</feature>
<keyword evidence="1" id="KW-0812">Transmembrane</keyword>
<evidence type="ECO:0000256" key="1">
    <source>
        <dbReference type="SAM" id="Phobius"/>
    </source>
</evidence>
<keyword evidence="1" id="KW-0472">Membrane</keyword>
<proteinExistence type="predicted"/>
<feature type="transmembrane region" description="Helical" evidence="1">
    <location>
        <begin position="38"/>
        <end position="59"/>
    </location>
</feature>
<geneLocation type="plasmid" evidence="2 3">
    <name>A14S_lp28-3</name>
</geneLocation>
<evidence type="ECO:0000313" key="2">
    <source>
        <dbReference type="EMBL" id="ACN53424.1"/>
    </source>
</evidence>
<name>C0RCE3_9SPIR</name>
<dbReference type="Proteomes" id="UP000003481">
    <property type="component" value="Plasmid A14S_lp28-3"/>
</dbReference>
<sequence>MIYIIILNKRTTISIIFNLVITVSNRLLLSMAYVLQELYLKVVINVKINYTLIILFLIISSYK</sequence>
<keyword evidence="1" id="KW-1133">Transmembrane helix</keyword>
<dbReference type="HOGENOM" id="CLU_2876914_0_0_12"/>
<dbReference type="EMBL" id="CP001471">
    <property type="protein sequence ID" value="ACN53424.1"/>
    <property type="molecule type" value="Genomic_DNA"/>
</dbReference>
<gene>
    <name evidence="2" type="ORF">BSPA14S_H0017</name>
</gene>
<keyword evidence="2" id="KW-0614">Plasmid</keyword>
<organism evidence="2 3">
    <name type="scientific">Borreliella spielmanii A14S</name>
    <dbReference type="NCBI Taxonomy" id="498742"/>
    <lineage>
        <taxon>Bacteria</taxon>
        <taxon>Pseudomonadati</taxon>
        <taxon>Spirochaetota</taxon>
        <taxon>Spirochaetia</taxon>
        <taxon>Spirochaetales</taxon>
        <taxon>Borreliaceae</taxon>
        <taxon>Borreliella</taxon>
    </lineage>
</organism>
<protein>
    <submittedName>
        <fullName evidence="2">Uncharacterized protein</fullName>
    </submittedName>
</protein>